<keyword evidence="6 8" id="KW-0443">Lipid metabolism</keyword>
<evidence type="ECO:0000256" key="8">
    <source>
        <dbReference type="HAMAP-Rule" id="MF_00101"/>
    </source>
</evidence>
<dbReference type="Pfam" id="PF01648">
    <property type="entry name" value="ACPS"/>
    <property type="match status" value="1"/>
</dbReference>
<dbReference type="InterPro" id="IPR002582">
    <property type="entry name" value="ACPS"/>
</dbReference>
<comment type="function">
    <text evidence="8">Transfers the 4'-phosphopantetheine moiety from coenzyme A to a Ser of acyl-carrier-protein.</text>
</comment>
<comment type="caution">
    <text evidence="10">The sequence shown here is derived from an EMBL/GenBank/DDBJ whole genome shotgun (WGS) entry which is preliminary data.</text>
</comment>
<proteinExistence type="inferred from homology"/>
<evidence type="ECO:0000256" key="2">
    <source>
        <dbReference type="ARBA" id="ARBA00022679"/>
    </source>
</evidence>
<dbReference type="Gene3D" id="3.90.470.20">
    <property type="entry name" value="4'-phosphopantetheinyl transferase domain"/>
    <property type="match status" value="1"/>
</dbReference>
<keyword evidence="2 8" id="KW-0808">Transferase</keyword>
<comment type="cofactor">
    <cofactor evidence="8">
        <name>Mg(2+)</name>
        <dbReference type="ChEBI" id="CHEBI:18420"/>
    </cofactor>
</comment>
<organism evidence="10 11">
    <name type="scientific">Roseimicrobium gellanilyticum</name>
    <dbReference type="NCBI Taxonomy" id="748857"/>
    <lineage>
        <taxon>Bacteria</taxon>
        <taxon>Pseudomonadati</taxon>
        <taxon>Verrucomicrobiota</taxon>
        <taxon>Verrucomicrobiia</taxon>
        <taxon>Verrucomicrobiales</taxon>
        <taxon>Verrucomicrobiaceae</taxon>
        <taxon>Roseimicrobium</taxon>
    </lineage>
</organism>
<feature type="domain" description="4'-phosphopantetheinyl transferase" evidence="9">
    <location>
        <begin position="22"/>
        <end position="121"/>
    </location>
</feature>
<dbReference type="NCBIfam" id="TIGR00556">
    <property type="entry name" value="pantethn_trn"/>
    <property type="match status" value="1"/>
</dbReference>
<feature type="binding site" evidence="8">
    <location>
        <position position="26"/>
    </location>
    <ligand>
        <name>Mg(2+)</name>
        <dbReference type="ChEBI" id="CHEBI:18420"/>
    </ligand>
</feature>
<evidence type="ECO:0000256" key="7">
    <source>
        <dbReference type="ARBA" id="ARBA00023160"/>
    </source>
</evidence>
<dbReference type="GO" id="GO:0008897">
    <property type="term" value="F:holo-[acyl-carrier-protein] synthase activity"/>
    <property type="evidence" value="ECO:0007669"/>
    <property type="project" value="UniProtKB-UniRule"/>
</dbReference>
<dbReference type="RefSeq" id="WP_211325423.1">
    <property type="nucleotide sequence ID" value="NZ_QNRR01000001.1"/>
</dbReference>
<keyword evidence="5 8" id="KW-0460">Magnesium</keyword>
<dbReference type="EMBL" id="QNRR01000001">
    <property type="protein sequence ID" value="RBP47839.1"/>
    <property type="molecule type" value="Genomic_DNA"/>
</dbReference>
<dbReference type="InterPro" id="IPR004568">
    <property type="entry name" value="Ppantetheine-prot_Trfase_dom"/>
</dbReference>
<keyword evidence="7 8" id="KW-0275">Fatty acid biosynthesis</keyword>
<protein>
    <recommendedName>
        <fullName evidence="8">Holo-[acyl-carrier-protein] synthase</fullName>
        <shortName evidence="8">Holo-ACP synthase</shortName>
        <ecNumber evidence="8">2.7.8.7</ecNumber>
    </recommendedName>
    <alternativeName>
        <fullName evidence="8">4'-phosphopantetheinyl transferase AcpS</fullName>
    </alternativeName>
</protein>
<dbReference type="InterPro" id="IPR008278">
    <property type="entry name" value="4-PPantetheinyl_Trfase_dom"/>
</dbReference>
<accession>A0A366HVW5</accession>
<sequence length="145" mass="15132">MESEISPDLVSSNVRRPALAVGVGIDLVEVDRIHSLLEKNGERFKHRVFTAGEIEYCDSCAESAMHYAARFAAKEAVAKALGTGFAEGVGWADIEVMRGGSGAPTVVLHGGAARVAAQAGVTRVLLSLTHTRTTAGASALLLSDI</sequence>
<feature type="binding site" evidence="8">
    <location>
        <position position="75"/>
    </location>
    <ligand>
        <name>Mg(2+)</name>
        <dbReference type="ChEBI" id="CHEBI:18420"/>
    </ligand>
</feature>
<keyword evidence="1 8" id="KW-0444">Lipid biosynthesis</keyword>
<dbReference type="NCBIfam" id="TIGR00516">
    <property type="entry name" value="acpS"/>
    <property type="match status" value="1"/>
</dbReference>
<dbReference type="InterPro" id="IPR037143">
    <property type="entry name" value="4-PPantetheinyl_Trfase_dom_sf"/>
</dbReference>
<keyword evidence="8" id="KW-0963">Cytoplasm</keyword>
<dbReference type="GO" id="GO:0000287">
    <property type="term" value="F:magnesium ion binding"/>
    <property type="evidence" value="ECO:0007669"/>
    <property type="project" value="UniProtKB-UniRule"/>
</dbReference>
<keyword evidence="4 8" id="KW-0276">Fatty acid metabolism</keyword>
<evidence type="ECO:0000313" key="11">
    <source>
        <dbReference type="Proteomes" id="UP000253426"/>
    </source>
</evidence>
<evidence type="ECO:0000256" key="3">
    <source>
        <dbReference type="ARBA" id="ARBA00022723"/>
    </source>
</evidence>
<name>A0A366HVW5_9BACT</name>
<dbReference type="GO" id="GO:0006633">
    <property type="term" value="P:fatty acid biosynthetic process"/>
    <property type="evidence" value="ECO:0007669"/>
    <property type="project" value="UniProtKB-UniRule"/>
</dbReference>
<reference evidence="10 11" key="1">
    <citation type="submission" date="2018-06" db="EMBL/GenBank/DDBJ databases">
        <title>Genomic Encyclopedia of Type Strains, Phase IV (KMG-IV): sequencing the most valuable type-strain genomes for metagenomic binning, comparative biology and taxonomic classification.</title>
        <authorList>
            <person name="Goeker M."/>
        </authorList>
    </citation>
    <scope>NUCLEOTIDE SEQUENCE [LARGE SCALE GENOMIC DNA]</scope>
    <source>
        <strain evidence="10 11">DSM 25532</strain>
    </source>
</reference>
<dbReference type="AlphaFoldDB" id="A0A366HVW5"/>
<comment type="catalytic activity">
    <reaction evidence="8">
        <text>apo-[ACP] + CoA = holo-[ACP] + adenosine 3',5'-bisphosphate + H(+)</text>
        <dbReference type="Rhea" id="RHEA:12068"/>
        <dbReference type="Rhea" id="RHEA-COMP:9685"/>
        <dbReference type="Rhea" id="RHEA-COMP:9690"/>
        <dbReference type="ChEBI" id="CHEBI:15378"/>
        <dbReference type="ChEBI" id="CHEBI:29999"/>
        <dbReference type="ChEBI" id="CHEBI:57287"/>
        <dbReference type="ChEBI" id="CHEBI:58343"/>
        <dbReference type="ChEBI" id="CHEBI:64479"/>
        <dbReference type="EC" id="2.7.8.7"/>
    </reaction>
</comment>
<dbReference type="SUPFAM" id="SSF56214">
    <property type="entry name" value="4'-phosphopantetheinyl transferase"/>
    <property type="match status" value="1"/>
</dbReference>
<evidence type="ECO:0000259" key="9">
    <source>
        <dbReference type="Pfam" id="PF01648"/>
    </source>
</evidence>
<keyword evidence="11" id="KW-1185">Reference proteome</keyword>
<evidence type="ECO:0000256" key="4">
    <source>
        <dbReference type="ARBA" id="ARBA00022832"/>
    </source>
</evidence>
<dbReference type="Proteomes" id="UP000253426">
    <property type="component" value="Unassembled WGS sequence"/>
</dbReference>
<comment type="similarity">
    <text evidence="8">Belongs to the P-Pant transferase superfamily. AcpS family.</text>
</comment>
<evidence type="ECO:0000256" key="6">
    <source>
        <dbReference type="ARBA" id="ARBA00023098"/>
    </source>
</evidence>
<dbReference type="HAMAP" id="MF_00101">
    <property type="entry name" value="AcpS"/>
    <property type="match status" value="1"/>
</dbReference>
<gene>
    <name evidence="8" type="primary">acpS</name>
    <name evidence="10" type="ORF">DES53_101639</name>
</gene>
<keyword evidence="3 8" id="KW-0479">Metal-binding</keyword>
<comment type="subcellular location">
    <subcellularLocation>
        <location evidence="8">Cytoplasm</location>
    </subcellularLocation>
</comment>
<dbReference type="GO" id="GO:0005737">
    <property type="term" value="C:cytoplasm"/>
    <property type="evidence" value="ECO:0007669"/>
    <property type="project" value="UniProtKB-SubCell"/>
</dbReference>
<dbReference type="EC" id="2.7.8.7" evidence="8"/>
<evidence type="ECO:0000256" key="5">
    <source>
        <dbReference type="ARBA" id="ARBA00022842"/>
    </source>
</evidence>
<evidence type="ECO:0000313" key="10">
    <source>
        <dbReference type="EMBL" id="RBP47839.1"/>
    </source>
</evidence>
<evidence type="ECO:0000256" key="1">
    <source>
        <dbReference type="ARBA" id="ARBA00022516"/>
    </source>
</evidence>